<keyword evidence="2" id="KW-1185">Reference proteome</keyword>
<organism evidence="1 2">
    <name type="scientific">Vagococcus bubulae</name>
    <dbReference type="NCBI Taxonomy" id="1977868"/>
    <lineage>
        <taxon>Bacteria</taxon>
        <taxon>Bacillati</taxon>
        <taxon>Bacillota</taxon>
        <taxon>Bacilli</taxon>
        <taxon>Lactobacillales</taxon>
        <taxon>Enterococcaceae</taxon>
        <taxon>Vagococcus</taxon>
    </lineage>
</organism>
<dbReference type="AlphaFoldDB" id="A0A429ZA77"/>
<dbReference type="Proteomes" id="UP000288490">
    <property type="component" value="Unassembled WGS sequence"/>
</dbReference>
<evidence type="ECO:0000313" key="2">
    <source>
        <dbReference type="Proteomes" id="UP000288490"/>
    </source>
</evidence>
<sequence length="85" mass="10084">MDDIELFDVPEEVKSDLRMKLLSNDATWHTKDSLITFFKSSHIDYAKVLPFLTDRTEKVIYDVYDKAVYILDWSENGFITTFKRL</sequence>
<proteinExistence type="predicted"/>
<comment type="caution">
    <text evidence="1">The sequence shown here is derived from an EMBL/GenBank/DDBJ whole genome shotgun (WGS) entry which is preliminary data.</text>
</comment>
<evidence type="ECO:0000313" key="1">
    <source>
        <dbReference type="EMBL" id="RST90583.1"/>
    </source>
</evidence>
<protein>
    <submittedName>
        <fullName evidence="1">Uncharacterized protein</fullName>
    </submittedName>
</protein>
<accession>A0A429ZA77</accession>
<gene>
    <name evidence="1" type="ORF">CBF36_11505</name>
</gene>
<name>A0A429ZA77_9ENTE</name>
<dbReference type="RefSeq" id="WP_125958518.1">
    <property type="nucleotide sequence ID" value="NZ_JAQEJV010000001.1"/>
</dbReference>
<reference evidence="1 2" key="1">
    <citation type="submission" date="2017-05" db="EMBL/GenBank/DDBJ databases">
        <title>Vagococcus spp. assemblies.</title>
        <authorList>
            <person name="Gulvik C.A."/>
        </authorList>
    </citation>
    <scope>NUCLEOTIDE SEQUENCE [LARGE SCALE GENOMIC DNA]</scope>
    <source>
        <strain evidence="1 2">SS1994</strain>
    </source>
</reference>
<dbReference type="EMBL" id="NGJT01000035">
    <property type="protein sequence ID" value="RST90583.1"/>
    <property type="molecule type" value="Genomic_DNA"/>
</dbReference>